<dbReference type="InterPro" id="IPR027417">
    <property type="entry name" value="P-loop_NTPase"/>
</dbReference>
<name>A0ABS5EJB1_9PROT</name>
<dbReference type="Pfam" id="PF03567">
    <property type="entry name" value="Sulfotransfer_2"/>
    <property type="match status" value="1"/>
</dbReference>
<evidence type="ECO:0000313" key="2">
    <source>
        <dbReference type="Proteomes" id="UP000698752"/>
    </source>
</evidence>
<sequence>MIWSNRNKLCFVHIPKTGGTSITAAYEPQMLFDDIILGGTALGEMLQKHYRTRFGLHKHSGARSIMQAAGTEAFAAAFSFSLIRDPVGRVVSLYRWLRDGPPGRHPLSGPAAGLDFDAFAPLACESFPSQAAHVKAAGRVAVSRLYRFDDLPQAWADVARRIGGNSALSHRNMSRSQDVRVSAAARNTIETFYAEDLALYRAIAAVGN</sequence>
<reference evidence="2" key="1">
    <citation type="journal article" date="2021" name="Syst. Appl. Microbiol.">
        <title>Roseomonas hellenica sp. nov., isolated from roots of wild-growing Alkanna tinctoria.</title>
        <authorList>
            <person name="Rat A."/>
            <person name="Naranjo H.D."/>
            <person name="Lebbe L."/>
            <person name="Cnockaert M."/>
            <person name="Krigas N."/>
            <person name="Grigoriadou K."/>
            <person name="Maloupa E."/>
            <person name="Willems A."/>
        </authorList>
    </citation>
    <scope>NUCLEOTIDE SEQUENCE [LARGE SCALE GENOMIC DNA]</scope>
    <source>
        <strain evidence="2">LMG 31159</strain>
    </source>
</reference>
<dbReference type="Proteomes" id="UP000698752">
    <property type="component" value="Unassembled WGS sequence"/>
</dbReference>
<dbReference type="EMBL" id="JAAEDI010000016">
    <property type="protein sequence ID" value="MBR0651098.1"/>
    <property type="molecule type" value="Genomic_DNA"/>
</dbReference>
<evidence type="ECO:0000313" key="1">
    <source>
        <dbReference type="EMBL" id="MBR0651098.1"/>
    </source>
</evidence>
<dbReference type="RefSeq" id="WP_211869768.1">
    <property type="nucleotide sequence ID" value="NZ_JAAEDI010000016.1"/>
</dbReference>
<proteinExistence type="predicted"/>
<accession>A0ABS5EJB1</accession>
<keyword evidence="2" id="KW-1185">Reference proteome</keyword>
<dbReference type="Gene3D" id="3.40.50.300">
    <property type="entry name" value="P-loop containing nucleotide triphosphate hydrolases"/>
    <property type="match status" value="1"/>
</dbReference>
<dbReference type="SUPFAM" id="SSF52540">
    <property type="entry name" value="P-loop containing nucleoside triphosphate hydrolases"/>
    <property type="match status" value="1"/>
</dbReference>
<dbReference type="InterPro" id="IPR005331">
    <property type="entry name" value="Sulfotransferase"/>
</dbReference>
<organism evidence="1 2">
    <name type="scientific">Neoroseomonas terrae</name>
    <dbReference type="NCBI Taxonomy" id="424799"/>
    <lineage>
        <taxon>Bacteria</taxon>
        <taxon>Pseudomonadati</taxon>
        <taxon>Pseudomonadota</taxon>
        <taxon>Alphaproteobacteria</taxon>
        <taxon>Acetobacterales</taxon>
        <taxon>Acetobacteraceae</taxon>
        <taxon>Neoroseomonas</taxon>
    </lineage>
</organism>
<gene>
    <name evidence="1" type="ORF">GXW78_15600</name>
</gene>
<comment type="caution">
    <text evidence="1">The sequence shown here is derived from an EMBL/GenBank/DDBJ whole genome shotgun (WGS) entry which is preliminary data.</text>
</comment>
<protein>
    <submittedName>
        <fullName evidence="1">Sulfotransferase family 2 domain-containing protein</fullName>
    </submittedName>
</protein>